<name>A0ABT2Z2D8_9RHOB</name>
<gene>
    <name evidence="1" type="ORF">OE647_11305</name>
</gene>
<sequence>MQKARIRLECAFSLSILSMTYATTFPHYRGVALRPASSNSQGMKREQECNPLHARVEMQYEWILDVLSDLKSFAQGNGLPELAEQLGDTSIVAAHEISRLSEEWGGGQSRDAGKVAAVRWGTSGVENA</sequence>
<reference evidence="1 2" key="1">
    <citation type="submission" date="2022-10" db="EMBL/GenBank/DDBJ databases">
        <title>Defluviimonas sp. nov., isolated from ocean surface water.</title>
        <authorList>
            <person name="He W."/>
            <person name="Wang L."/>
            <person name="Zhang D.-F."/>
        </authorList>
    </citation>
    <scope>NUCLEOTIDE SEQUENCE [LARGE SCALE GENOMIC DNA]</scope>
    <source>
        <strain evidence="1 2">WL0075</strain>
    </source>
</reference>
<dbReference type="EMBL" id="JAOWLA010000009">
    <property type="protein sequence ID" value="MCV2865313.1"/>
    <property type="molecule type" value="Genomic_DNA"/>
</dbReference>
<proteinExistence type="predicted"/>
<dbReference type="Proteomes" id="UP001652503">
    <property type="component" value="Unassembled WGS sequence"/>
</dbReference>
<evidence type="ECO:0000313" key="2">
    <source>
        <dbReference type="Proteomes" id="UP001652503"/>
    </source>
</evidence>
<comment type="caution">
    <text evidence="1">The sequence shown here is derived from an EMBL/GenBank/DDBJ whole genome shotgun (WGS) entry which is preliminary data.</text>
</comment>
<organism evidence="1 2">
    <name type="scientific">Albidovulum sediminicola</name>
    <dbReference type="NCBI Taxonomy" id="2984331"/>
    <lineage>
        <taxon>Bacteria</taxon>
        <taxon>Pseudomonadati</taxon>
        <taxon>Pseudomonadota</taxon>
        <taxon>Alphaproteobacteria</taxon>
        <taxon>Rhodobacterales</taxon>
        <taxon>Paracoccaceae</taxon>
        <taxon>Albidovulum</taxon>
    </lineage>
</organism>
<accession>A0ABT2Z2D8</accession>
<keyword evidence="2" id="KW-1185">Reference proteome</keyword>
<evidence type="ECO:0000313" key="1">
    <source>
        <dbReference type="EMBL" id="MCV2865313.1"/>
    </source>
</evidence>
<protein>
    <submittedName>
        <fullName evidence="1">Uncharacterized protein</fullName>
    </submittedName>
</protein>